<evidence type="ECO:0000313" key="3">
    <source>
        <dbReference type="EMBL" id="CAD7426817.1"/>
    </source>
</evidence>
<dbReference type="GO" id="GO:0005737">
    <property type="term" value="C:cytoplasm"/>
    <property type="evidence" value="ECO:0007669"/>
    <property type="project" value="UniProtKB-ARBA"/>
</dbReference>
<organism evidence="3">
    <name type="scientific">Timema monikensis</name>
    <dbReference type="NCBI Taxonomy" id="170555"/>
    <lineage>
        <taxon>Eukaryota</taxon>
        <taxon>Metazoa</taxon>
        <taxon>Ecdysozoa</taxon>
        <taxon>Arthropoda</taxon>
        <taxon>Hexapoda</taxon>
        <taxon>Insecta</taxon>
        <taxon>Pterygota</taxon>
        <taxon>Neoptera</taxon>
        <taxon>Polyneoptera</taxon>
        <taxon>Phasmatodea</taxon>
        <taxon>Timematodea</taxon>
        <taxon>Timematoidea</taxon>
        <taxon>Timematidae</taxon>
        <taxon>Timema</taxon>
    </lineage>
</organism>
<dbReference type="InterPro" id="IPR035437">
    <property type="entry name" value="SNase_OB-fold_sf"/>
</dbReference>
<dbReference type="Gene3D" id="2.30.30.140">
    <property type="match status" value="5"/>
</dbReference>
<feature type="region of interest" description="Disordered" evidence="1">
    <location>
        <begin position="1051"/>
        <end position="1126"/>
    </location>
</feature>
<feature type="region of interest" description="Disordered" evidence="1">
    <location>
        <begin position="21"/>
        <end position="42"/>
    </location>
</feature>
<dbReference type="PROSITE" id="PS50304">
    <property type="entry name" value="TUDOR"/>
    <property type="match status" value="5"/>
</dbReference>
<dbReference type="Gene3D" id="2.40.50.90">
    <property type="match status" value="4"/>
</dbReference>
<feature type="compositionally biased region" description="Low complexity" evidence="1">
    <location>
        <begin position="1225"/>
        <end position="1237"/>
    </location>
</feature>
<feature type="compositionally biased region" description="Basic residues" evidence="1">
    <location>
        <begin position="1054"/>
        <end position="1069"/>
    </location>
</feature>
<gene>
    <name evidence="3" type="ORF">TMSB3V08_LOCUS3688</name>
</gene>
<feature type="domain" description="Tudor" evidence="2">
    <location>
        <begin position="586"/>
        <end position="644"/>
    </location>
</feature>
<reference evidence="3" key="1">
    <citation type="submission" date="2020-11" db="EMBL/GenBank/DDBJ databases">
        <authorList>
            <person name="Tran Van P."/>
        </authorList>
    </citation>
    <scope>NUCLEOTIDE SEQUENCE</scope>
</reference>
<feature type="compositionally biased region" description="Basic residues" evidence="1">
    <location>
        <begin position="755"/>
        <end position="765"/>
    </location>
</feature>
<dbReference type="SUPFAM" id="SSF63748">
    <property type="entry name" value="Tudor/PWWP/MBT"/>
    <property type="match status" value="5"/>
</dbReference>
<feature type="compositionally biased region" description="Polar residues" evidence="1">
    <location>
        <begin position="1152"/>
        <end position="1162"/>
    </location>
</feature>
<sequence>MAAALRGEEWLFLRAKEPRVITAPGGSSPEKQTRCPRRSIRASSRDDEWSMSAIWLGASCLFTGPSSTGWLQENPPLLPGPTLRALLHDRSKVELSRTEHRGNNKPRAGPMAPVEQEVMRHFSHLHGLLQLQEAQMSARLEEARNLKLDGLRTISGQLQANLERVRESLEEARLARLASDQANLATLDVREVTARLLALQDIPCHLVSESTGLEDTVSFHVDEEFLTSLEHHCELKVQTGITHSLLSTSDLPPDTVVEPIHDLAIEASCPTFSTTSQASSLVSEEVERPGSPVLSSDAQILARSIDPVSKSEALKTNRLIKGTTEVVVVTHVKSPGDFYVQRTSDRGHLSISENQFNKLGSTGKPPSHIMKNGVYLVQYHADMKWYRGRVQSIIKKSDKDESALILYIDFGNTEVVPKSRLRCIPPPIVSTPGMALRCSLFGLNPSNDDWTPESKTMFAQMVDGSEVLMVIMSYNNGGVYEVDLCNLPGSRGDVPVSLRDALLFLDLAHMSRDILTTARSTYTNKDFFEKDGMKHGDIFDVYVTHIETPASFYVQQAGDGLLYLNRMMHELDEELKRNGNLGLIYSPKLNMPCAAMYSDNTWYRAKVTGLPGKRMVQVLYVDYGNTEAVSWNKLRKLHDKYFKLPSQAIHCSLKDVMPLANTNNQWTSAARAFLIRETNSKLMRLFVDAVVGTTLKVTLYDSQPTIDICLNALLVRQGLAKSCGVSSSLVEFHKGTVDYKLEKPLAVPRVQPRSSVKKSKVKPRSVAKPAPSTEETETETENECKSKGPLRLEVKILSCTSPSQLYVSLDCQEELISSMMQELQEFYCRSSPPEGKVWEVGNSCVAYVPKNKMWYRAIVQEVLPDDRTKVFLKDIAVVEVVDVPYLRELEDNFRQVRDGAVKCHLAGIKAAGDKAKWPGLANEFLTEMIGKYDSFSIAKKFMAKIQRSIVQSPAIPESFCEALGLEQGNKTLAVKGEIEDSSLPVELWVKEVIPGGPLNPTVELDITLNNRLVEQGLAIPVRPTAQLLKDLTNQNISEKCTVSHWLLEASQSPKKTKLSSHRKSPKKRTTASSEVLIEAEKEVPLDNTIDTKLPASSKKLSTDEENAGLVSSGRVGDNAGSPTQDQMVKSPVKIVDVTMAGNIGGLDKPSQESEVPTGSTILSAPDKQNKENLVLLPENVSDNASEPSPSKVSGVELSLPKDSILEPNLSEANITESSSPGGGYSKSSKLLKTLGAGERSTSPIKQGSDPIDPHRVEERILNKPTLTVGGKHSYKRHLSESMIAHGSASDSGEDEKGDDGDDEEGESDYKSGEAEEVTDDSEVIDEVGDGINAEKENESSLFEDLHSGIDWLPADELKEENFYAVPSYVDNDCSIYLHPHENEETLRIIQNMLELRFKNSKPKPHDFYWSAGLPCIAQYHSDNKWYRAKVLEVNDDDRSIKVRFVDYGNEEICRATELRKDLCMSQIPIQCTKCFVQCIVPLTEDGNWPVDTLDTVHMNCVEKLCYVTVKKSLQGGYILTSLIGPNKINIFQLMVESALCEYRPVEAAPDTLAIGEAYQEEDEDDVILEEMKDLQPQKMEDWFELCTAEETKEHESKKKMAKSPVSKKRLEYEIFEPPELDSFSGDVTAIMAPNEVVIHLHKTETPELREMLKVFESLTMELQQEASDQPLLKNPYIGQPCCACYAEDNLWYRAVVLLVDGDQVKVSYIDYGNTEVLPIGSLHELKPSWVELPIQGLQCKLWRVAIPEDYDKDILYPRLIQCLFQPPLTINVKLATAQSLVYLVMSRQCIASHLKLAGESRLMYTK</sequence>
<feature type="region of interest" description="Disordered" evidence="1">
    <location>
        <begin position="1143"/>
        <end position="1169"/>
    </location>
</feature>
<proteinExistence type="predicted"/>
<evidence type="ECO:0000259" key="2">
    <source>
        <dbReference type="PROSITE" id="PS50304"/>
    </source>
</evidence>
<feature type="domain" description="Tudor" evidence="2">
    <location>
        <begin position="1408"/>
        <end position="1468"/>
    </location>
</feature>
<accession>A0A7R9E3P6</accession>
<dbReference type="CDD" id="cd20379">
    <property type="entry name" value="Tudor_dTUD-like"/>
    <property type="match status" value="1"/>
</dbReference>
<dbReference type="SUPFAM" id="SSF50199">
    <property type="entry name" value="Staphylococcal nuclease"/>
    <property type="match status" value="1"/>
</dbReference>
<feature type="compositionally biased region" description="Acidic residues" evidence="1">
    <location>
        <begin position="1314"/>
        <end position="1324"/>
    </location>
</feature>
<protein>
    <recommendedName>
        <fullName evidence="2">Tudor domain-containing protein</fullName>
    </recommendedName>
</protein>
<feature type="domain" description="Tudor" evidence="2">
    <location>
        <begin position="368"/>
        <end position="431"/>
    </location>
</feature>
<dbReference type="SMART" id="SM00333">
    <property type="entry name" value="TUDOR"/>
    <property type="match status" value="5"/>
</dbReference>
<feature type="domain" description="Tudor" evidence="2">
    <location>
        <begin position="1674"/>
        <end position="1732"/>
    </location>
</feature>
<dbReference type="PANTHER" id="PTHR16442:SF1">
    <property type="entry name" value="RING FINGER PROTEIN 17"/>
    <property type="match status" value="1"/>
</dbReference>
<dbReference type="EMBL" id="OB793281">
    <property type="protein sequence ID" value="CAD7426817.1"/>
    <property type="molecule type" value="Genomic_DNA"/>
</dbReference>
<evidence type="ECO:0000256" key="1">
    <source>
        <dbReference type="SAM" id="MobiDB-lite"/>
    </source>
</evidence>
<dbReference type="Pfam" id="PF00567">
    <property type="entry name" value="TUDOR"/>
    <property type="match status" value="5"/>
</dbReference>
<dbReference type="InterPro" id="IPR002999">
    <property type="entry name" value="Tudor"/>
</dbReference>
<dbReference type="PANTHER" id="PTHR16442">
    <property type="entry name" value="RING FINGER PROTEIN 17"/>
    <property type="match status" value="1"/>
</dbReference>
<feature type="region of interest" description="Disordered" evidence="1">
    <location>
        <begin position="1203"/>
        <end position="1258"/>
    </location>
</feature>
<dbReference type="FunFam" id="2.30.30.140:FF:000018">
    <property type="entry name" value="Serine/threonine-protein kinase 31"/>
    <property type="match status" value="4"/>
</dbReference>
<feature type="region of interest" description="Disordered" evidence="1">
    <location>
        <begin position="750"/>
        <end position="784"/>
    </location>
</feature>
<name>A0A7R9E3P6_9NEOP</name>
<feature type="domain" description="Tudor" evidence="2">
    <location>
        <begin position="837"/>
        <end position="896"/>
    </location>
</feature>
<feature type="compositionally biased region" description="Acidic residues" evidence="1">
    <location>
        <begin position="1291"/>
        <end position="1306"/>
    </location>
</feature>
<feature type="region of interest" description="Disordered" evidence="1">
    <location>
        <begin position="1281"/>
        <end position="1324"/>
    </location>
</feature>